<keyword evidence="2" id="KW-1185">Reference proteome</keyword>
<dbReference type="EMBL" id="JH687836">
    <property type="protein sequence ID" value="EJD37749.1"/>
    <property type="molecule type" value="Genomic_DNA"/>
</dbReference>
<organism evidence="1 2">
    <name type="scientific">Auricularia subglabra (strain TFB-10046 / SS5)</name>
    <name type="common">White-rot fungus</name>
    <name type="synonym">Auricularia delicata (strain TFB10046)</name>
    <dbReference type="NCBI Taxonomy" id="717982"/>
    <lineage>
        <taxon>Eukaryota</taxon>
        <taxon>Fungi</taxon>
        <taxon>Dikarya</taxon>
        <taxon>Basidiomycota</taxon>
        <taxon>Agaricomycotina</taxon>
        <taxon>Agaricomycetes</taxon>
        <taxon>Auriculariales</taxon>
        <taxon>Auriculariaceae</taxon>
        <taxon>Auricularia</taxon>
    </lineage>
</organism>
<accession>J0LHW5</accession>
<evidence type="ECO:0000313" key="1">
    <source>
        <dbReference type="EMBL" id="EJD37749.1"/>
    </source>
</evidence>
<dbReference type="OrthoDB" id="3034088at2759"/>
<evidence type="ECO:0000313" key="2">
    <source>
        <dbReference type="Proteomes" id="UP000006514"/>
    </source>
</evidence>
<reference evidence="2" key="1">
    <citation type="journal article" date="2012" name="Science">
        <title>The Paleozoic origin of enzymatic lignin decomposition reconstructed from 31 fungal genomes.</title>
        <authorList>
            <person name="Floudas D."/>
            <person name="Binder M."/>
            <person name="Riley R."/>
            <person name="Barry K."/>
            <person name="Blanchette R.A."/>
            <person name="Henrissat B."/>
            <person name="Martinez A.T."/>
            <person name="Otillar R."/>
            <person name="Spatafora J.W."/>
            <person name="Yadav J.S."/>
            <person name="Aerts A."/>
            <person name="Benoit I."/>
            <person name="Boyd A."/>
            <person name="Carlson A."/>
            <person name="Copeland A."/>
            <person name="Coutinho P.M."/>
            <person name="de Vries R.P."/>
            <person name="Ferreira P."/>
            <person name="Findley K."/>
            <person name="Foster B."/>
            <person name="Gaskell J."/>
            <person name="Glotzer D."/>
            <person name="Gorecki P."/>
            <person name="Heitman J."/>
            <person name="Hesse C."/>
            <person name="Hori C."/>
            <person name="Igarashi K."/>
            <person name="Jurgens J.A."/>
            <person name="Kallen N."/>
            <person name="Kersten P."/>
            <person name="Kohler A."/>
            <person name="Kuees U."/>
            <person name="Kumar T.K.A."/>
            <person name="Kuo A."/>
            <person name="LaButti K."/>
            <person name="Larrondo L.F."/>
            <person name="Lindquist E."/>
            <person name="Ling A."/>
            <person name="Lombard V."/>
            <person name="Lucas S."/>
            <person name="Lundell T."/>
            <person name="Martin R."/>
            <person name="McLaughlin D.J."/>
            <person name="Morgenstern I."/>
            <person name="Morin E."/>
            <person name="Murat C."/>
            <person name="Nagy L.G."/>
            <person name="Nolan M."/>
            <person name="Ohm R.A."/>
            <person name="Patyshakuliyeva A."/>
            <person name="Rokas A."/>
            <person name="Ruiz-Duenas F.J."/>
            <person name="Sabat G."/>
            <person name="Salamov A."/>
            <person name="Samejima M."/>
            <person name="Schmutz J."/>
            <person name="Slot J.C."/>
            <person name="St John F."/>
            <person name="Stenlid J."/>
            <person name="Sun H."/>
            <person name="Sun S."/>
            <person name="Syed K."/>
            <person name="Tsang A."/>
            <person name="Wiebenga A."/>
            <person name="Young D."/>
            <person name="Pisabarro A."/>
            <person name="Eastwood D.C."/>
            <person name="Martin F."/>
            <person name="Cullen D."/>
            <person name="Grigoriev I.V."/>
            <person name="Hibbett D.S."/>
        </authorList>
    </citation>
    <scope>NUCLEOTIDE SEQUENCE [LARGE SCALE GENOMIC DNA]</scope>
    <source>
        <strain evidence="2">TFB10046</strain>
    </source>
</reference>
<name>J0LHW5_AURST</name>
<proteinExistence type="predicted"/>
<protein>
    <submittedName>
        <fullName evidence="1">Uncharacterized protein</fullName>
    </submittedName>
</protein>
<dbReference type="Gene3D" id="3.90.1150.160">
    <property type="match status" value="1"/>
</dbReference>
<dbReference type="AlphaFoldDB" id="J0LHW5"/>
<dbReference type="Proteomes" id="UP000006514">
    <property type="component" value="Unassembled WGS sequence"/>
</dbReference>
<dbReference type="InParanoid" id="J0LHW5"/>
<sequence>MAKNLLRGKGWIVPNYGAPPAKDKQEILRGVVRETMTADLVERLVTDLIAITECLMTSCTPTAYPTIGLRARYPHLRSTARNTARARTLGRRICDAERDTSGEARSDLARVDRSGVTTTLQHCYGPQATPQ</sequence>
<dbReference type="KEGG" id="adl:AURDEDRAFT_173258"/>
<gene>
    <name evidence="1" type="ORF">AURDEDRAFT_173258</name>
</gene>